<evidence type="ECO:0000256" key="3">
    <source>
        <dbReference type="SAM" id="MobiDB-lite"/>
    </source>
</evidence>
<dbReference type="Gene3D" id="3.20.20.370">
    <property type="entry name" value="Glycoside hydrolase/deacetylase"/>
    <property type="match status" value="1"/>
</dbReference>
<dbReference type="GO" id="GO:0005975">
    <property type="term" value="P:carbohydrate metabolic process"/>
    <property type="evidence" value="ECO:0007669"/>
    <property type="project" value="InterPro"/>
</dbReference>
<protein>
    <submittedName>
        <fullName evidence="6">Peptidoglycan/xylan/chitin deacetylase, PgdA/CDA1 family</fullName>
    </submittedName>
</protein>
<dbReference type="Pfam" id="PF01522">
    <property type="entry name" value="Polysacc_deac_1"/>
    <property type="match status" value="1"/>
</dbReference>
<organism evidence="6 7">
    <name type="scientific">Atopobium minutum</name>
    <dbReference type="NCBI Taxonomy" id="1381"/>
    <lineage>
        <taxon>Bacteria</taxon>
        <taxon>Bacillati</taxon>
        <taxon>Actinomycetota</taxon>
        <taxon>Coriobacteriia</taxon>
        <taxon>Coriobacteriales</taxon>
        <taxon>Atopobiaceae</taxon>
        <taxon>Atopobium</taxon>
    </lineage>
</organism>
<dbReference type="AlphaFoldDB" id="A0AB38A6F9"/>
<feature type="compositionally biased region" description="Polar residues" evidence="3">
    <location>
        <begin position="18"/>
        <end position="32"/>
    </location>
</feature>
<evidence type="ECO:0000256" key="2">
    <source>
        <dbReference type="ARBA" id="ARBA00022801"/>
    </source>
</evidence>
<dbReference type="PROSITE" id="PS51677">
    <property type="entry name" value="NODB"/>
    <property type="match status" value="1"/>
</dbReference>
<dbReference type="CDD" id="cd10917">
    <property type="entry name" value="CE4_NodB_like_6s_7s"/>
    <property type="match status" value="1"/>
</dbReference>
<dbReference type="EMBL" id="FNSH01000001">
    <property type="protein sequence ID" value="SEB66210.1"/>
    <property type="molecule type" value="Genomic_DNA"/>
</dbReference>
<evidence type="ECO:0000313" key="6">
    <source>
        <dbReference type="EMBL" id="SEB66210.1"/>
    </source>
</evidence>
<dbReference type="SUPFAM" id="SSF88713">
    <property type="entry name" value="Glycoside hydrolase/deacetylase"/>
    <property type="match status" value="1"/>
</dbReference>
<dbReference type="InterPro" id="IPR011330">
    <property type="entry name" value="Glyco_hydro/deAcase_b/a-brl"/>
</dbReference>
<evidence type="ECO:0000313" key="7">
    <source>
        <dbReference type="Proteomes" id="UP000183687"/>
    </source>
</evidence>
<dbReference type="GO" id="GO:0046872">
    <property type="term" value="F:metal ion binding"/>
    <property type="evidence" value="ECO:0007669"/>
    <property type="project" value="UniProtKB-KW"/>
</dbReference>
<feature type="compositionally biased region" description="Basic and acidic residues" evidence="3">
    <location>
        <begin position="1"/>
        <end position="17"/>
    </location>
</feature>
<keyword evidence="2" id="KW-0378">Hydrolase</keyword>
<comment type="caution">
    <text evidence="6">The sequence shown here is derived from an EMBL/GenBank/DDBJ whole genome shotgun (WGS) entry which is preliminary data.</text>
</comment>
<reference evidence="6 7" key="1">
    <citation type="submission" date="2016-10" db="EMBL/GenBank/DDBJ databases">
        <authorList>
            <person name="Varghese N."/>
            <person name="Submissions S."/>
        </authorList>
    </citation>
    <scope>NUCLEOTIDE SEQUENCE [LARGE SCALE GENOMIC DNA]</scope>
    <source>
        <strain evidence="6 7">DSM 20586</strain>
    </source>
</reference>
<dbReference type="PANTHER" id="PTHR10587:SF133">
    <property type="entry name" value="CHITIN DEACETYLASE 1-RELATED"/>
    <property type="match status" value="1"/>
</dbReference>
<keyword evidence="4" id="KW-0472">Membrane</keyword>
<evidence type="ECO:0000259" key="5">
    <source>
        <dbReference type="PROSITE" id="PS51677"/>
    </source>
</evidence>
<feature type="domain" description="NodB homology" evidence="5">
    <location>
        <begin position="304"/>
        <end position="483"/>
    </location>
</feature>
<feature type="compositionally biased region" description="Polar residues" evidence="3">
    <location>
        <begin position="69"/>
        <end position="90"/>
    </location>
</feature>
<dbReference type="GO" id="GO:0016020">
    <property type="term" value="C:membrane"/>
    <property type="evidence" value="ECO:0007669"/>
    <property type="project" value="TreeGrafter"/>
</dbReference>
<evidence type="ECO:0000256" key="4">
    <source>
        <dbReference type="SAM" id="Phobius"/>
    </source>
</evidence>
<name>A0AB38A6F9_9ACTN</name>
<keyword evidence="4" id="KW-1133">Transmembrane helix</keyword>
<sequence length="517" mass="56170">MARSGDHYTPHSRKDTSTNKASTRKASTNGAPSQGPARTGAHMNTASGTSRQSTPRFTSTGKAGGYAGATQNSPASKNPYLQAQRSNSTAQREHVGFVTADKGFVATKRPITGNKRPKRGITRRDFVMLGGLAAIAAALPIGWNIFRPVEVVINGARRTYTVNTALSDIIAKEKISVTAGNLTSVSGKVLTEGKGYAYSVKVDDKDLSFDDGNKYKIHGGETITIGNGGDIMEEYTTEMVETQPKLTMDGAWGGVTYVSQWGKVEKKELRTGKTSGETADGEVKQEGQDCVLKTRNLQPKDGKKLISITFDDGPSVYTERYLKILKDRGVVATFFNLGENVDSMPELSKKVIDDGHEIMSHTYHHDVLTKDSAERVQSELDSSFESIKKATGVETTMIRPPYGAFTEKTWLVTQGKMSASILWNQDSLDWSRPGVDKIVANAINGIQPGYIILMHDGGGPREQDLEALPQIIDKLHDQGYTFVTITDLMKADGNVPEDIVTGKAKMPEDAVWPTEIG</sequence>
<keyword evidence="4" id="KW-0812">Transmembrane</keyword>
<keyword evidence="1" id="KW-0479">Metal-binding</keyword>
<feature type="transmembrane region" description="Helical" evidence="4">
    <location>
        <begin position="126"/>
        <end position="146"/>
    </location>
</feature>
<feature type="region of interest" description="Disordered" evidence="3">
    <location>
        <begin position="1"/>
        <end position="92"/>
    </location>
</feature>
<dbReference type="RefSeq" id="WP_057002094.1">
    <property type="nucleotide sequence ID" value="NZ_FNSH01000001.1"/>
</dbReference>
<feature type="compositionally biased region" description="Polar residues" evidence="3">
    <location>
        <begin position="42"/>
        <end position="61"/>
    </location>
</feature>
<evidence type="ECO:0000256" key="1">
    <source>
        <dbReference type="ARBA" id="ARBA00022723"/>
    </source>
</evidence>
<dbReference type="Proteomes" id="UP000183687">
    <property type="component" value="Unassembled WGS sequence"/>
</dbReference>
<proteinExistence type="predicted"/>
<accession>A0AB38A6F9</accession>
<dbReference type="GO" id="GO:0016810">
    <property type="term" value="F:hydrolase activity, acting on carbon-nitrogen (but not peptide) bonds"/>
    <property type="evidence" value="ECO:0007669"/>
    <property type="project" value="InterPro"/>
</dbReference>
<dbReference type="InterPro" id="IPR050248">
    <property type="entry name" value="Polysacc_deacetylase_ArnD"/>
</dbReference>
<gene>
    <name evidence="6" type="ORF">SAMN04489746_0829</name>
</gene>
<dbReference type="InterPro" id="IPR002509">
    <property type="entry name" value="NODB_dom"/>
</dbReference>
<dbReference type="PANTHER" id="PTHR10587">
    <property type="entry name" value="GLYCOSYL TRANSFERASE-RELATED"/>
    <property type="match status" value="1"/>
</dbReference>